<name>F6H5G0_VITVI</name>
<dbReference type="EMBL" id="FN595235">
    <property type="protein sequence ID" value="CCB47322.1"/>
    <property type="molecule type" value="Genomic_DNA"/>
</dbReference>
<evidence type="ECO:0000313" key="3">
    <source>
        <dbReference type="Proteomes" id="UP000009183"/>
    </source>
</evidence>
<proteinExistence type="predicted"/>
<evidence type="ECO:0000313" key="2">
    <source>
        <dbReference type="EMBL" id="CCB47322.1"/>
    </source>
</evidence>
<dbReference type="Proteomes" id="UP000009183">
    <property type="component" value="Chromosome 12"/>
</dbReference>
<feature type="region of interest" description="Disordered" evidence="1">
    <location>
        <begin position="1"/>
        <end position="25"/>
    </location>
</feature>
<organism evidence="2 3">
    <name type="scientific">Vitis vinifera</name>
    <name type="common">Grape</name>
    <dbReference type="NCBI Taxonomy" id="29760"/>
    <lineage>
        <taxon>Eukaryota</taxon>
        <taxon>Viridiplantae</taxon>
        <taxon>Streptophyta</taxon>
        <taxon>Embryophyta</taxon>
        <taxon>Tracheophyta</taxon>
        <taxon>Spermatophyta</taxon>
        <taxon>Magnoliopsida</taxon>
        <taxon>eudicotyledons</taxon>
        <taxon>Gunneridae</taxon>
        <taxon>Pentapetalae</taxon>
        <taxon>rosids</taxon>
        <taxon>Vitales</taxon>
        <taxon>Vitaceae</taxon>
        <taxon>Viteae</taxon>
        <taxon>Vitis</taxon>
    </lineage>
</organism>
<reference evidence="3" key="1">
    <citation type="journal article" date="2007" name="Nature">
        <title>The grapevine genome sequence suggests ancestral hexaploidization in major angiosperm phyla.</title>
        <authorList>
            <consortium name="The French-Italian Public Consortium for Grapevine Genome Characterization."/>
            <person name="Jaillon O."/>
            <person name="Aury J.-M."/>
            <person name="Noel B."/>
            <person name="Policriti A."/>
            <person name="Clepet C."/>
            <person name="Casagrande A."/>
            <person name="Choisne N."/>
            <person name="Aubourg S."/>
            <person name="Vitulo N."/>
            <person name="Jubin C."/>
            <person name="Vezzi A."/>
            <person name="Legeai F."/>
            <person name="Hugueney P."/>
            <person name="Dasilva C."/>
            <person name="Horner D."/>
            <person name="Mica E."/>
            <person name="Jublot D."/>
            <person name="Poulain J."/>
            <person name="Bruyere C."/>
            <person name="Billault A."/>
            <person name="Segurens B."/>
            <person name="Gouyvenoux M."/>
            <person name="Ugarte E."/>
            <person name="Cattonaro F."/>
            <person name="Anthouard V."/>
            <person name="Vico V."/>
            <person name="Del Fabbro C."/>
            <person name="Alaux M."/>
            <person name="Di Gaspero G."/>
            <person name="Dumas V."/>
            <person name="Felice N."/>
            <person name="Paillard S."/>
            <person name="Juman I."/>
            <person name="Moroldo M."/>
            <person name="Scalabrin S."/>
            <person name="Canaguier A."/>
            <person name="Le Clainche I."/>
            <person name="Malacrida G."/>
            <person name="Durand E."/>
            <person name="Pesole G."/>
            <person name="Laucou V."/>
            <person name="Chatelet P."/>
            <person name="Merdinoglu D."/>
            <person name="Delledonne M."/>
            <person name="Pezzotti M."/>
            <person name="Lecharny A."/>
            <person name="Scarpelli C."/>
            <person name="Artiguenave F."/>
            <person name="Pe M.E."/>
            <person name="Valle G."/>
            <person name="Morgante M."/>
            <person name="Caboche M."/>
            <person name="Adam-Blondon A.-F."/>
            <person name="Weissenbach J."/>
            <person name="Quetier F."/>
            <person name="Wincker P."/>
        </authorList>
    </citation>
    <scope>NUCLEOTIDE SEQUENCE [LARGE SCALE GENOMIC DNA]</scope>
    <source>
        <strain evidence="3">cv. Pinot noir / PN40024</strain>
    </source>
</reference>
<keyword evidence="3" id="KW-1185">Reference proteome</keyword>
<dbReference type="PaxDb" id="29760-VIT_12s0028g02910.t01"/>
<dbReference type="AlphaFoldDB" id="F6H5G0"/>
<dbReference type="HOGENOM" id="CLU_3419844_0_0_1"/>
<gene>
    <name evidence="2" type="ordered locus">VIT_12s0028g02910</name>
</gene>
<protein>
    <submittedName>
        <fullName evidence="2">Uncharacterized protein</fullName>
    </submittedName>
</protein>
<accession>F6H5G0</accession>
<sequence length="25" mass="2898">MTAKEKQNFFSKEKNLVSGNNNLKK</sequence>
<feature type="compositionally biased region" description="Basic and acidic residues" evidence="1">
    <location>
        <begin position="1"/>
        <end position="15"/>
    </location>
</feature>
<dbReference type="InParanoid" id="F6H5G0"/>
<evidence type="ECO:0000256" key="1">
    <source>
        <dbReference type="SAM" id="MobiDB-lite"/>
    </source>
</evidence>